<dbReference type="Gene3D" id="3.40.50.1000">
    <property type="entry name" value="HAD superfamily/HAD-like"/>
    <property type="match status" value="1"/>
</dbReference>
<dbReference type="NCBIfam" id="TIGR01549">
    <property type="entry name" value="HAD-SF-IA-v1"/>
    <property type="match status" value="1"/>
</dbReference>
<comment type="caution">
    <text evidence="1">The sequence shown here is derived from an EMBL/GenBank/DDBJ whole genome shotgun (WGS) entry which is preliminary data.</text>
</comment>
<proteinExistence type="predicted"/>
<dbReference type="EMBL" id="JACHXW010000004">
    <property type="protein sequence ID" value="MBB3151899.1"/>
    <property type="molecule type" value="Genomic_DNA"/>
</dbReference>
<evidence type="ECO:0000313" key="2">
    <source>
        <dbReference type="Proteomes" id="UP000518605"/>
    </source>
</evidence>
<dbReference type="SFLD" id="SFLDG01129">
    <property type="entry name" value="C1.5:_HAD__Beta-PGM__Phosphata"/>
    <property type="match status" value="1"/>
</dbReference>
<keyword evidence="1" id="KW-0378">Hydrolase</keyword>
<protein>
    <submittedName>
        <fullName evidence="1">2-haloacid dehalogenase</fullName>
        <ecNumber evidence="1">3.8.1.2</ecNumber>
    </submittedName>
</protein>
<dbReference type="GO" id="GO:0018784">
    <property type="term" value="F:(S)-2-haloacid dehalogenase activity"/>
    <property type="evidence" value="ECO:0007669"/>
    <property type="project" value="UniProtKB-EC"/>
</dbReference>
<organism evidence="1 2">
    <name type="scientific">Paenibacillus endophyticus</name>
    <dbReference type="NCBI Taxonomy" id="1294268"/>
    <lineage>
        <taxon>Bacteria</taxon>
        <taxon>Bacillati</taxon>
        <taxon>Bacillota</taxon>
        <taxon>Bacilli</taxon>
        <taxon>Bacillales</taxon>
        <taxon>Paenibacillaceae</taxon>
        <taxon>Paenibacillus</taxon>
    </lineage>
</organism>
<dbReference type="Pfam" id="PF00702">
    <property type="entry name" value="Hydrolase"/>
    <property type="match status" value="1"/>
</dbReference>
<sequence>MSYNLLLFDLDDTLLDFGANETESLNKLFQQQGYILSDETFQVYRSVNKQLWAEYENGNILLNDVLNKRFAETMLKLGKVVDGMEWENEYRELLGSGSQLMIEGALEVCQRLSASHRLFIVTNGITKTQIRRLKSSGLYDFFEYIFDSQSIGFQKPSPKFFEYVMNHIKDFNKQEALIIGDSLNTDIKGGILSGINTCWFNRHSLESSAEIQSTYTINSLMEIMDICTAGNKGEFSPLF</sequence>
<dbReference type="PANTHER" id="PTHR47478">
    <property type="match status" value="1"/>
</dbReference>
<dbReference type="SUPFAM" id="SSF56784">
    <property type="entry name" value="HAD-like"/>
    <property type="match status" value="1"/>
</dbReference>
<accession>A0A7W5G994</accession>
<name>A0A7W5G994_9BACL</name>
<dbReference type="InterPro" id="IPR023214">
    <property type="entry name" value="HAD_sf"/>
</dbReference>
<dbReference type="EC" id="3.8.1.2" evidence="1"/>
<keyword evidence="2" id="KW-1185">Reference proteome</keyword>
<dbReference type="AlphaFoldDB" id="A0A7W5G994"/>
<dbReference type="InterPro" id="IPR036412">
    <property type="entry name" value="HAD-like_sf"/>
</dbReference>
<dbReference type="NCBIfam" id="TIGR02254">
    <property type="entry name" value="YjjG_YfnB"/>
    <property type="match status" value="1"/>
</dbReference>
<dbReference type="RefSeq" id="WP_183561276.1">
    <property type="nucleotide sequence ID" value="NZ_CBCSLB010000008.1"/>
</dbReference>
<evidence type="ECO:0000313" key="1">
    <source>
        <dbReference type="EMBL" id="MBB3151899.1"/>
    </source>
</evidence>
<dbReference type="InterPro" id="IPR011951">
    <property type="entry name" value="HAD-SF_hydro_IA_YjjG/PynA"/>
</dbReference>
<dbReference type="InterPro" id="IPR006439">
    <property type="entry name" value="HAD-SF_hydro_IA"/>
</dbReference>
<dbReference type="InterPro" id="IPR052550">
    <property type="entry name" value="Pyrimidine_5'-ntase_YjjG"/>
</dbReference>
<gene>
    <name evidence="1" type="ORF">FHS16_001945</name>
</gene>
<dbReference type="Proteomes" id="UP000518605">
    <property type="component" value="Unassembled WGS sequence"/>
</dbReference>
<dbReference type="SFLD" id="SFLDS00003">
    <property type="entry name" value="Haloacid_Dehalogenase"/>
    <property type="match status" value="1"/>
</dbReference>
<reference evidence="1 2" key="1">
    <citation type="submission" date="2020-08" db="EMBL/GenBank/DDBJ databases">
        <title>Genomic Encyclopedia of Type Strains, Phase III (KMG-III): the genomes of soil and plant-associated and newly described type strains.</title>
        <authorList>
            <person name="Whitman W."/>
        </authorList>
    </citation>
    <scope>NUCLEOTIDE SEQUENCE [LARGE SCALE GENOMIC DNA]</scope>
    <source>
        <strain evidence="1 2">CECT 8234</strain>
    </source>
</reference>
<dbReference type="InterPro" id="IPR023198">
    <property type="entry name" value="PGP-like_dom2"/>
</dbReference>
<dbReference type="GO" id="GO:0008253">
    <property type="term" value="F:5'-nucleotidase activity"/>
    <property type="evidence" value="ECO:0007669"/>
    <property type="project" value="InterPro"/>
</dbReference>
<dbReference type="PRINTS" id="PR00413">
    <property type="entry name" value="HADHALOGNASE"/>
</dbReference>
<dbReference type="PANTHER" id="PTHR47478:SF1">
    <property type="entry name" value="PYRIMIDINE 5'-NUCLEOTIDASE YJJG"/>
    <property type="match status" value="1"/>
</dbReference>
<dbReference type="Gene3D" id="1.10.150.240">
    <property type="entry name" value="Putative phosphatase, domain 2"/>
    <property type="match status" value="1"/>
</dbReference>